<accession>B8KX55</accession>
<dbReference type="STRING" id="565045.NOR51B_1297"/>
<evidence type="ECO:0000313" key="2">
    <source>
        <dbReference type="EMBL" id="EED35352.1"/>
    </source>
</evidence>
<dbReference type="HOGENOM" id="CLU_1377540_0_0_6"/>
<evidence type="ECO:0000313" key="3">
    <source>
        <dbReference type="Proteomes" id="UP000004699"/>
    </source>
</evidence>
<keyword evidence="1" id="KW-0472">Membrane</keyword>
<protein>
    <recommendedName>
        <fullName evidence="4">PepSY-associated TM helix</fullName>
    </recommendedName>
</protein>
<dbReference type="Proteomes" id="UP000004699">
    <property type="component" value="Unassembled WGS sequence"/>
</dbReference>
<keyword evidence="1" id="KW-1133">Transmembrane helix</keyword>
<gene>
    <name evidence="2" type="ORF">NOR51B_1297</name>
</gene>
<dbReference type="OrthoDB" id="7632396at2"/>
<feature type="transmembrane region" description="Helical" evidence="1">
    <location>
        <begin position="161"/>
        <end position="179"/>
    </location>
</feature>
<keyword evidence="3" id="KW-1185">Reference proteome</keyword>
<keyword evidence="1" id="KW-0812">Transmembrane</keyword>
<evidence type="ECO:0000256" key="1">
    <source>
        <dbReference type="SAM" id="Phobius"/>
    </source>
</evidence>
<organism evidence="2 3">
    <name type="scientific">Luminiphilus syltensis NOR5-1B</name>
    <dbReference type="NCBI Taxonomy" id="565045"/>
    <lineage>
        <taxon>Bacteria</taxon>
        <taxon>Pseudomonadati</taxon>
        <taxon>Pseudomonadota</taxon>
        <taxon>Gammaproteobacteria</taxon>
        <taxon>Cellvibrionales</taxon>
        <taxon>Halieaceae</taxon>
        <taxon>Luminiphilus</taxon>
    </lineage>
</organism>
<dbReference type="RefSeq" id="WP_009020098.1">
    <property type="nucleotide sequence ID" value="NZ_DS999411.1"/>
</dbReference>
<evidence type="ECO:0008006" key="4">
    <source>
        <dbReference type="Google" id="ProtNLM"/>
    </source>
</evidence>
<proteinExistence type="predicted"/>
<name>B8KX55_9GAMM</name>
<feature type="transmembrane region" description="Helical" evidence="1">
    <location>
        <begin position="137"/>
        <end position="154"/>
    </location>
</feature>
<dbReference type="eggNOG" id="COG3182">
    <property type="taxonomic scope" value="Bacteria"/>
</dbReference>
<reference evidence="3" key="1">
    <citation type="journal article" date="2013" name="BMC Microbiol.">
        <title>Taxonomy and evolution of bacteriochlorophyll a-containing members of the OM60/NOR5 clade of marine gammaproteobacteria: description of Luminiphilus syltensis gen. nov., sp. nov., reclassification of Haliea rubra as Pseudohaliea rubra gen. nov., comb. nov., and emendation of Chromatocurvus halotolerans.</title>
        <authorList>
            <person name="Spring S."/>
            <person name="Riedel T."/>
            <person name="Sproer C."/>
            <person name="Yan S."/>
            <person name="Harder J."/>
            <person name="Fuchs B.M."/>
        </authorList>
    </citation>
    <scope>NUCLEOTIDE SEQUENCE [LARGE SCALE GENOMIC DNA]</scope>
    <source>
        <strain evidence="3">NOR51-B</strain>
    </source>
</reference>
<feature type="transmembrane region" description="Helical" evidence="1">
    <location>
        <begin position="12"/>
        <end position="33"/>
    </location>
</feature>
<dbReference type="EMBL" id="DS999411">
    <property type="protein sequence ID" value="EED35352.1"/>
    <property type="molecule type" value="Genomic_DNA"/>
</dbReference>
<dbReference type="AlphaFoldDB" id="B8KX55"/>
<sequence length="180" mass="19483">MNRRTLITIHLYLSSFLAANVLLVAISGGLYLFGNKGSTSETTVGTLLKSEHILPAKASKADVERLLAGVDISDHDFEYVKQSDTTAVTRPTSREHYLIDAGGDAIVINRVKPDLVKKMVELHKGHGPGWFKHYSKVFAAGLIFVIVSGLWLGLTSPILRSKTLVSVIAGITLFGLLVAI</sequence>